<comment type="subcellular location">
    <subcellularLocation>
        <location evidence="7">Cytoplasm</location>
    </subcellularLocation>
</comment>
<reference evidence="9 10" key="1">
    <citation type="journal article" date="2009" name="Appl. Environ. Microbiol.">
        <title>Genomic analysis of 'Elusimicrobium minutum,' the first cultivated representative of the phylum 'Elusimicrobia' (formerly termite group 1).</title>
        <authorList>
            <person name="Herlemann D.P.R."/>
            <person name="Geissinger O."/>
            <person name="Ikeda-Ohtsubo W."/>
            <person name="Kunin V."/>
            <person name="Sun H."/>
            <person name="Lapidus A."/>
            <person name="Hugenholtz P."/>
            <person name="Brune A."/>
        </authorList>
    </citation>
    <scope>NUCLEOTIDE SEQUENCE [LARGE SCALE GENOMIC DNA]</scope>
    <source>
        <strain evidence="9 10">Pei191</strain>
    </source>
</reference>
<organism evidence="9 10">
    <name type="scientific">Elusimicrobium minutum (strain Pei191)</name>
    <dbReference type="NCBI Taxonomy" id="445932"/>
    <lineage>
        <taxon>Bacteria</taxon>
        <taxon>Pseudomonadati</taxon>
        <taxon>Elusimicrobiota</taxon>
        <taxon>Elusimicrobia</taxon>
        <taxon>Elusimicrobiales</taxon>
        <taxon>Elusimicrobiaceae</taxon>
        <taxon>Elusimicrobium</taxon>
    </lineage>
</organism>
<dbReference type="InterPro" id="IPR010995">
    <property type="entry name" value="DNA_repair_Rad51/TF_NusA_a-hlx"/>
</dbReference>
<dbReference type="GO" id="GO:0006281">
    <property type="term" value="P:DNA repair"/>
    <property type="evidence" value="ECO:0007669"/>
    <property type="project" value="InterPro"/>
</dbReference>
<dbReference type="Gene3D" id="3.30.300.20">
    <property type="match status" value="2"/>
</dbReference>
<dbReference type="EMBL" id="CP001055">
    <property type="protein sequence ID" value="ACC98221.1"/>
    <property type="molecule type" value="Genomic_DNA"/>
</dbReference>
<dbReference type="GO" id="GO:0031564">
    <property type="term" value="P:transcription antitermination"/>
    <property type="evidence" value="ECO:0007669"/>
    <property type="project" value="UniProtKB-UniRule"/>
</dbReference>
<evidence type="ECO:0000313" key="10">
    <source>
        <dbReference type="Proteomes" id="UP000001029"/>
    </source>
</evidence>
<dbReference type="InterPro" id="IPR015946">
    <property type="entry name" value="KH_dom-like_a/b"/>
</dbReference>
<dbReference type="HAMAP" id="MF_00945_B">
    <property type="entry name" value="NusA_B"/>
    <property type="match status" value="1"/>
</dbReference>
<dbReference type="SUPFAM" id="SSF47794">
    <property type="entry name" value="Rad51 N-terminal domain-like"/>
    <property type="match status" value="1"/>
</dbReference>
<keyword evidence="3 7" id="KW-0889">Transcription antitermination</keyword>
<dbReference type="CDD" id="cd04455">
    <property type="entry name" value="S1_NusA"/>
    <property type="match status" value="1"/>
</dbReference>
<keyword evidence="5 7" id="KW-0805">Transcription regulation</keyword>
<dbReference type="PANTHER" id="PTHR22648:SF0">
    <property type="entry name" value="TRANSCRIPTION TERMINATION_ANTITERMINATION PROTEIN NUSA"/>
    <property type="match status" value="1"/>
</dbReference>
<dbReference type="Proteomes" id="UP000001029">
    <property type="component" value="Chromosome"/>
</dbReference>
<dbReference type="SUPFAM" id="SSF50249">
    <property type="entry name" value="Nucleic acid-binding proteins"/>
    <property type="match status" value="1"/>
</dbReference>
<dbReference type="PANTHER" id="PTHR22648">
    <property type="entry name" value="TRANSCRIPTION TERMINATION FACTOR NUSA"/>
    <property type="match status" value="1"/>
</dbReference>
<evidence type="ECO:0000256" key="3">
    <source>
        <dbReference type="ARBA" id="ARBA00022814"/>
    </source>
</evidence>
<accession>B2KC94</accession>
<dbReference type="Gene3D" id="3.30.1480.10">
    <property type="entry name" value="NusA, N-terminal domain"/>
    <property type="match status" value="1"/>
</dbReference>
<evidence type="ECO:0000256" key="7">
    <source>
        <dbReference type="HAMAP-Rule" id="MF_00945"/>
    </source>
</evidence>
<evidence type="ECO:0000256" key="2">
    <source>
        <dbReference type="ARBA" id="ARBA00022490"/>
    </source>
</evidence>
<dbReference type="InterPro" id="IPR003029">
    <property type="entry name" value="S1_domain"/>
</dbReference>
<dbReference type="Pfam" id="PF26594">
    <property type="entry name" value="KH_NusA_2nd"/>
    <property type="match status" value="1"/>
</dbReference>
<name>B2KC94_ELUMP</name>
<dbReference type="SMART" id="SM00278">
    <property type="entry name" value="HhH1"/>
    <property type="match status" value="2"/>
</dbReference>
<dbReference type="RefSeq" id="WP_012414836.1">
    <property type="nucleotide sequence ID" value="NC_010644.1"/>
</dbReference>
<evidence type="ECO:0000256" key="1">
    <source>
        <dbReference type="ARBA" id="ARBA00022472"/>
    </source>
</evidence>
<dbReference type="FunFam" id="3.30.300.20:FF:000005">
    <property type="entry name" value="Transcription termination/antitermination protein NusA"/>
    <property type="match status" value="1"/>
</dbReference>
<dbReference type="InterPro" id="IPR036555">
    <property type="entry name" value="NusA_N_sf"/>
</dbReference>
<keyword evidence="10" id="KW-1185">Reference proteome</keyword>
<dbReference type="InterPro" id="IPR058582">
    <property type="entry name" value="KH_NusA_2nd"/>
</dbReference>
<comment type="subunit">
    <text evidence="7">Monomer. Binds directly to the core enzyme of the DNA-dependent RNA polymerase and to nascent RNA.</text>
</comment>
<dbReference type="SUPFAM" id="SSF69705">
    <property type="entry name" value="Transcription factor NusA, N-terminal domain"/>
    <property type="match status" value="1"/>
</dbReference>
<dbReference type="PROSITE" id="PS50126">
    <property type="entry name" value="S1"/>
    <property type="match status" value="1"/>
</dbReference>
<dbReference type="InterPro" id="IPR012340">
    <property type="entry name" value="NA-bd_OB-fold"/>
</dbReference>
<dbReference type="InterPro" id="IPR030842">
    <property type="entry name" value="TF_NusA_bacterial"/>
</dbReference>
<evidence type="ECO:0000259" key="8">
    <source>
        <dbReference type="PROSITE" id="PS50126"/>
    </source>
</evidence>
<dbReference type="Pfam" id="PF14520">
    <property type="entry name" value="HHH_5"/>
    <property type="match status" value="1"/>
</dbReference>
<dbReference type="OrthoDB" id="9807233at2"/>
<dbReference type="SUPFAM" id="SSF54814">
    <property type="entry name" value="Prokaryotic type KH domain (KH-domain type II)"/>
    <property type="match status" value="2"/>
</dbReference>
<protein>
    <recommendedName>
        <fullName evidence="7">Transcription termination/antitermination protein NusA</fullName>
    </recommendedName>
</protein>
<dbReference type="InterPro" id="IPR025249">
    <property type="entry name" value="TF_NusA_KH_1st"/>
</dbReference>
<dbReference type="InterPro" id="IPR013735">
    <property type="entry name" value="TF_NusA_N"/>
</dbReference>
<keyword evidence="1 7" id="KW-0806">Transcription termination</keyword>
<evidence type="ECO:0000256" key="4">
    <source>
        <dbReference type="ARBA" id="ARBA00022884"/>
    </source>
</evidence>
<evidence type="ECO:0000256" key="5">
    <source>
        <dbReference type="ARBA" id="ARBA00023015"/>
    </source>
</evidence>
<keyword evidence="4 7" id="KW-0694">RNA-binding</keyword>
<keyword evidence="6 7" id="KW-0804">Transcription</keyword>
<comment type="function">
    <text evidence="7">Participates in both transcription termination and antitermination.</text>
</comment>
<comment type="similarity">
    <text evidence="7">Belongs to the NusA family.</text>
</comment>
<dbReference type="GO" id="GO:0005829">
    <property type="term" value="C:cytosol"/>
    <property type="evidence" value="ECO:0007669"/>
    <property type="project" value="TreeGrafter"/>
</dbReference>
<dbReference type="Pfam" id="PF08529">
    <property type="entry name" value="NusA_N"/>
    <property type="match status" value="1"/>
</dbReference>
<keyword evidence="2 7" id="KW-0963">Cytoplasm</keyword>
<dbReference type="GO" id="GO:0006353">
    <property type="term" value="P:DNA-templated transcription termination"/>
    <property type="evidence" value="ECO:0007669"/>
    <property type="project" value="UniProtKB-UniRule"/>
</dbReference>
<evidence type="ECO:0000313" key="9">
    <source>
        <dbReference type="EMBL" id="ACC98221.1"/>
    </source>
</evidence>
<dbReference type="SMART" id="SM00316">
    <property type="entry name" value="S1"/>
    <property type="match status" value="1"/>
</dbReference>
<sequence>MEGNPKELMMALESLEREKNIKRDDIIKTIEDALVSALRKNLGKTAQISAKINPEEGDIKAFQVLNIVEIVANPEMEISLEQAKAMDDRSEVGGTITNVLEVEDFSRIAAQIAKQVLIQKVRGIERENTYKEFKPREGEVITGSVRRFSDRDIVVDLGKVEAILPYSEQIKRERYSNGSRIKAIITKVLSQQDLLTIGEDPVLGRYKSAAFKMDKGQRGPYVILSRTSPAFLEDLFKVEVPEIGEGIVEIKAIQRDPGFRAKVVVRSYDNKVDPIGTCVGMRGIRIRAIMNELSGERIDLIPYSEDVTTMIMNSIAPARANSVKIISAEEKKALIIVPDDQLAIAIGKDWQNIKLASKLTGWELEVKSESQKLQEGQATVDNLESLLASVEGIGPKTAETLVKAGFSSVEKIAALEPEHLATVQGIGEKSAAKIIEGAKKYLETQGEEVLQEEAVNDDNQEGN</sequence>
<dbReference type="InterPro" id="IPR009019">
    <property type="entry name" value="KH_sf_prok-type"/>
</dbReference>
<feature type="domain" description="S1 motif" evidence="8">
    <location>
        <begin position="138"/>
        <end position="200"/>
    </location>
</feature>
<dbReference type="Gene3D" id="1.10.150.20">
    <property type="entry name" value="5' to 3' exonuclease, C-terminal subdomain"/>
    <property type="match status" value="1"/>
</dbReference>
<dbReference type="GO" id="GO:0003700">
    <property type="term" value="F:DNA-binding transcription factor activity"/>
    <property type="evidence" value="ECO:0007669"/>
    <property type="project" value="InterPro"/>
</dbReference>
<gene>
    <name evidence="7" type="primary">nusA</name>
    <name evidence="9" type="ordered locus">Emin_0666</name>
</gene>
<dbReference type="STRING" id="445932.Emin_0666"/>
<dbReference type="GO" id="GO:0003723">
    <property type="term" value="F:RNA binding"/>
    <property type="evidence" value="ECO:0007669"/>
    <property type="project" value="UniProtKB-UniRule"/>
</dbReference>
<proteinExistence type="inferred from homology"/>
<dbReference type="CDD" id="cd02134">
    <property type="entry name" value="KH-II_NusA_rpt1"/>
    <property type="match status" value="1"/>
</dbReference>
<dbReference type="InterPro" id="IPR003583">
    <property type="entry name" value="Hlx-hairpin-Hlx_DNA-bd_motif"/>
</dbReference>
<dbReference type="AlphaFoldDB" id="B2KC94"/>
<dbReference type="Gene3D" id="2.40.50.140">
    <property type="entry name" value="Nucleic acid-binding proteins"/>
    <property type="match status" value="1"/>
</dbReference>
<dbReference type="Pfam" id="PF00575">
    <property type="entry name" value="S1"/>
    <property type="match status" value="1"/>
</dbReference>
<dbReference type="GO" id="GO:0000166">
    <property type="term" value="F:nucleotide binding"/>
    <property type="evidence" value="ECO:0007669"/>
    <property type="project" value="InterPro"/>
</dbReference>
<dbReference type="KEGG" id="emi:Emin_0666"/>
<dbReference type="HOGENOM" id="CLU_029242_2_6_0"/>
<dbReference type="GO" id="GO:0003677">
    <property type="term" value="F:DNA binding"/>
    <property type="evidence" value="ECO:0007669"/>
    <property type="project" value="InterPro"/>
</dbReference>
<dbReference type="FunFam" id="3.30.300.20:FF:000002">
    <property type="entry name" value="Transcription termination/antitermination protein NusA"/>
    <property type="match status" value="1"/>
</dbReference>
<evidence type="ECO:0000256" key="6">
    <source>
        <dbReference type="ARBA" id="ARBA00023163"/>
    </source>
</evidence>
<dbReference type="Pfam" id="PF13184">
    <property type="entry name" value="KH_NusA_1st"/>
    <property type="match status" value="1"/>
</dbReference>
<dbReference type="CDD" id="cd22529">
    <property type="entry name" value="KH-II_NusA_rpt2"/>
    <property type="match status" value="1"/>
</dbReference>